<comment type="caution">
    <text evidence="1">The sequence shown here is derived from an EMBL/GenBank/DDBJ whole genome shotgun (WGS) entry which is preliminary data.</text>
</comment>
<sequence>MTIDEVQANGWTAVPVSALKIFQARGQLSPPFVIEIEDVYFPSDNPLVAEAQNFAKTRLSAETYNHSMRVFYWGMSQSGKIWQIKQWGLTTATGNMIAKQLLPEHAATLSPVTWALTCLLHDIGTADANFTATRMSFDIYSGIKAMEVLKVLGSTHDQAKAVAEAIIRHEDMGIDGTITFMGQLIQLATLYDNVGRYEDIEEFGSMIHETTRDRVNRTFPRLRWCSWFAETVRKEESNKPWCHTAHIPQFDAKMEVNTLQKAWE</sequence>
<name>A0ACB6FD08_9PLEO</name>
<protein>
    <submittedName>
        <fullName evidence="1">Cyanamide hydratase</fullName>
    </submittedName>
</protein>
<accession>A0ACB6FD08</accession>
<reference evidence="1 2" key="1">
    <citation type="journal article" date="2019" name="bioRxiv">
        <title>Genomics, evolutionary history and diagnostics of the Alternaria alternata species group including apple and Asian pear pathotypes.</title>
        <authorList>
            <person name="Armitage A.D."/>
            <person name="Cockerton H.M."/>
            <person name="Sreenivasaprasad S."/>
            <person name="Woodhall J.W."/>
            <person name="Lane C.R."/>
            <person name="Harrison R.J."/>
            <person name="Clarkson J.P."/>
        </authorList>
    </citation>
    <scope>NUCLEOTIDE SEQUENCE [LARGE SCALE GENOMIC DNA]</scope>
    <source>
        <strain evidence="1 2">FERA 650</strain>
    </source>
</reference>
<keyword evidence="2" id="KW-1185">Reference proteome</keyword>
<evidence type="ECO:0000313" key="2">
    <source>
        <dbReference type="Proteomes" id="UP000293547"/>
    </source>
</evidence>
<dbReference type="Proteomes" id="UP000293547">
    <property type="component" value="Unassembled WGS sequence"/>
</dbReference>
<dbReference type="EMBL" id="PDWZ02000010">
    <property type="protein sequence ID" value="KAB2102311.1"/>
    <property type="molecule type" value="Genomic_DNA"/>
</dbReference>
<evidence type="ECO:0000313" key="1">
    <source>
        <dbReference type="EMBL" id="KAB2102311.1"/>
    </source>
</evidence>
<organism evidence="1 2">
    <name type="scientific">Alternaria gaisen</name>
    <dbReference type="NCBI Taxonomy" id="167740"/>
    <lineage>
        <taxon>Eukaryota</taxon>
        <taxon>Fungi</taxon>
        <taxon>Dikarya</taxon>
        <taxon>Ascomycota</taxon>
        <taxon>Pezizomycotina</taxon>
        <taxon>Dothideomycetes</taxon>
        <taxon>Pleosporomycetidae</taxon>
        <taxon>Pleosporales</taxon>
        <taxon>Pleosporineae</taxon>
        <taxon>Pleosporaceae</taxon>
        <taxon>Alternaria</taxon>
        <taxon>Alternaria sect. Alternaria</taxon>
    </lineage>
</organism>
<gene>
    <name evidence="1" type="ORF">AG0111_0g9422</name>
</gene>
<proteinExistence type="predicted"/>